<dbReference type="Proteomes" id="UP000053573">
    <property type="component" value="Unassembled WGS sequence"/>
</dbReference>
<keyword evidence="2" id="KW-1185">Reference proteome</keyword>
<dbReference type="AlphaFoldDB" id="A0A0H1BDE6"/>
<accession>A0A0H1BDE6</accession>
<comment type="caution">
    <text evidence="1">The sequence shown here is derived from an EMBL/GenBank/DDBJ whole genome shotgun (WGS) entry which is preliminary data.</text>
</comment>
<evidence type="ECO:0000313" key="2">
    <source>
        <dbReference type="Proteomes" id="UP000053573"/>
    </source>
</evidence>
<dbReference type="EMBL" id="LDEV01002861">
    <property type="protein sequence ID" value="KLJ07266.1"/>
    <property type="molecule type" value="Genomic_DNA"/>
</dbReference>
<gene>
    <name evidence="1" type="ORF">EMPG_17247</name>
</gene>
<evidence type="ECO:0000313" key="1">
    <source>
        <dbReference type="EMBL" id="KLJ07266.1"/>
    </source>
</evidence>
<name>A0A0H1BDE6_9EURO</name>
<protein>
    <submittedName>
        <fullName evidence="1">Uncharacterized protein</fullName>
    </submittedName>
</protein>
<sequence length="52" mass="5933">MSSKNSMSSILLLARVKRVRASMPCQAYLLVRLTKEEYSTQAWPTGYIHTNT</sequence>
<proteinExistence type="predicted"/>
<reference evidence="2" key="1">
    <citation type="journal article" date="2015" name="PLoS Genet.">
        <title>The dynamic genome and transcriptome of the human fungal pathogen Blastomyces and close relative Emmonsia.</title>
        <authorList>
            <person name="Munoz J.F."/>
            <person name="Gauthier G.M."/>
            <person name="Desjardins C.A."/>
            <person name="Gallo J.E."/>
            <person name="Holder J."/>
            <person name="Sullivan T.D."/>
            <person name="Marty A.J."/>
            <person name="Carmen J.C."/>
            <person name="Chen Z."/>
            <person name="Ding L."/>
            <person name="Gujja S."/>
            <person name="Magrini V."/>
            <person name="Misas E."/>
            <person name="Mitreva M."/>
            <person name="Priest M."/>
            <person name="Saif S."/>
            <person name="Whiston E.A."/>
            <person name="Young S."/>
            <person name="Zeng Q."/>
            <person name="Goldman W.E."/>
            <person name="Mardis E.R."/>
            <person name="Taylor J.W."/>
            <person name="McEwen J.G."/>
            <person name="Clay O.K."/>
            <person name="Klein B.S."/>
            <person name="Cuomo C.A."/>
        </authorList>
    </citation>
    <scope>NUCLEOTIDE SEQUENCE [LARGE SCALE GENOMIC DNA]</scope>
    <source>
        <strain evidence="2">UAMH 139</strain>
    </source>
</reference>
<organism evidence="1 2">
    <name type="scientific">Blastomyces silverae</name>
    <dbReference type="NCBI Taxonomy" id="2060906"/>
    <lineage>
        <taxon>Eukaryota</taxon>
        <taxon>Fungi</taxon>
        <taxon>Dikarya</taxon>
        <taxon>Ascomycota</taxon>
        <taxon>Pezizomycotina</taxon>
        <taxon>Eurotiomycetes</taxon>
        <taxon>Eurotiomycetidae</taxon>
        <taxon>Onygenales</taxon>
        <taxon>Ajellomycetaceae</taxon>
        <taxon>Blastomyces</taxon>
    </lineage>
</organism>